<name>A0ABV0WF34_9TELE</name>
<proteinExistence type="predicted"/>
<sequence>MAASCLGSKRRGDRENDRQSVSVCVCEDLAFQHVKRAFLNIISALAIGKQTKRLILWNNSSRPLPKYPVKSKRKMLQHLRLKPLMFFLFQSWNKARIWPYGCV</sequence>
<comment type="caution">
    <text evidence="2">The sequence shown here is derived from an EMBL/GenBank/DDBJ whole genome shotgun (WGS) entry which is preliminary data.</text>
</comment>
<dbReference type="Proteomes" id="UP001444071">
    <property type="component" value="Unassembled WGS sequence"/>
</dbReference>
<accession>A0ABV0WF34</accession>
<gene>
    <name evidence="2" type="ORF">XENORESO_006779</name>
</gene>
<feature type="region of interest" description="Disordered" evidence="1">
    <location>
        <begin position="1"/>
        <end position="20"/>
    </location>
</feature>
<evidence type="ECO:0000313" key="3">
    <source>
        <dbReference type="Proteomes" id="UP001444071"/>
    </source>
</evidence>
<dbReference type="EMBL" id="JAHRIM010042309">
    <property type="protein sequence ID" value="MEQ2267488.1"/>
    <property type="molecule type" value="Genomic_DNA"/>
</dbReference>
<evidence type="ECO:0000313" key="2">
    <source>
        <dbReference type="EMBL" id="MEQ2267488.1"/>
    </source>
</evidence>
<reference evidence="2 3" key="1">
    <citation type="submission" date="2021-06" db="EMBL/GenBank/DDBJ databases">
        <authorList>
            <person name="Palmer J.M."/>
        </authorList>
    </citation>
    <scope>NUCLEOTIDE SEQUENCE [LARGE SCALE GENOMIC DNA]</scope>
    <source>
        <strain evidence="2 3">XR_2019</strain>
        <tissue evidence="2">Muscle</tissue>
    </source>
</reference>
<evidence type="ECO:0000256" key="1">
    <source>
        <dbReference type="SAM" id="MobiDB-lite"/>
    </source>
</evidence>
<organism evidence="2 3">
    <name type="scientific">Xenotaenia resolanae</name>
    <dbReference type="NCBI Taxonomy" id="208358"/>
    <lineage>
        <taxon>Eukaryota</taxon>
        <taxon>Metazoa</taxon>
        <taxon>Chordata</taxon>
        <taxon>Craniata</taxon>
        <taxon>Vertebrata</taxon>
        <taxon>Euteleostomi</taxon>
        <taxon>Actinopterygii</taxon>
        <taxon>Neopterygii</taxon>
        <taxon>Teleostei</taxon>
        <taxon>Neoteleostei</taxon>
        <taxon>Acanthomorphata</taxon>
        <taxon>Ovalentaria</taxon>
        <taxon>Atherinomorphae</taxon>
        <taxon>Cyprinodontiformes</taxon>
        <taxon>Goodeidae</taxon>
        <taxon>Xenotaenia</taxon>
    </lineage>
</organism>
<keyword evidence="3" id="KW-1185">Reference proteome</keyword>
<protein>
    <submittedName>
        <fullName evidence="2">Uncharacterized protein</fullName>
    </submittedName>
</protein>